<dbReference type="EMBL" id="NBNE01007185">
    <property type="protein sequence ID" value="OWZ00987.1"/>
    <property type="molecule type" value="Genomic_DNA"/>
</dbReference>
<sequence>MQEYDKIYHPVMFASRTLKSNELNYGIPEKDVLALLRILELNYNAPVGRPTFYFGVALHIHSLVGTVRSVGCSTVAMNSEITKCVKGEDENPGSIGDEKEPRRKIQAPIPAVRLDEDLYAVSFDGSARVKRGGGAYSAILWKLPEWRVLKARSGYAAGLTVNEAECHGLLLCLDLLEDLGPRRLGIYGGSNLVIRQVRAPGSTLLRQRAFDRLHTWPDHELLHVQRHWNASADNLASAALQRQCGIEVKSEKEIQDLVILNRLDEILIVKTEDEIAQIPAVTTRSNARSGACVGSDPDSLREEVVRELRIERIRQAQDEESWISGLKK</sequence>
<gene>
    <name evidence="2" type="ORF">PHMEG_00027710</name>
</gene>
<dbReference type="InterPro" id="IPR036397">
    <property type="entry name" value="RNaseH_sf"/>
</dbReference>
<dbReference type="OrthoDB" id="124264at2759"/>
<dbReference type="GO" id="GO:0003676">
    <property type="term" value="F:nucleic acid binding"/>
    <property type="evidence" value="ECO:0007669"/>
    <property type="project" value="InterPro"/>
</dbReference>
<evidence type="ECO:0000259" key="1">
    <source>
        <dbReference type="Pfam" id="PF13456"/>
    </source>
</evidence>
<dbReference type="AlphaFoldDB" id="A0A225V8B3"/>
<keyword evidence="2" id="KW-0548">Nucleotidyltransferase</keyword>
<dbReference type="GO" id="GO:0003964">
    <property type="term" value="F:RNA-directed DNA polymerase activity"/>
    <property type="evidence" value="ECO:0007669"/>
    <property type="project" value="UniProtKB-KW"/>
</dbReference>
<accession>A0A225V8B3</accession>
<dbReference type="Proteomes" id="UP000198211">
    <property type="component" value="Unassembled WGS sequence"/>
</dbReference>
<reference evidence="3" key="1">
    <citation type="submission" date="2017-03" db="EMBL/GenBank/DDBJ databases">
        <title>Phytopthora megakarya and P. palmivora, two closely related causual agents of cacao black pod achieved similar genome size and gene model numbers by different mechanisms.</title>
        <authorList>
            <person name="Ali S."/>
            <person name="Shao J."/>
            <person name="Larry D.J."/>
            <person name="Kronmiller B."/>
            <person name="Shen D."/>
            <person name="Strem M.D."/>
            <person name="Melnick R.L."/>
            <person name="Guiltinan M.J."/>
            <person name="Tyler B.M."/>
            <person name="Meinhardt L.W."/>
            <person name="Bailey B.A."/>
        </authorList>
    </citation>
    <scope>NUCLEOTIDE SEQUENCE [LARGE SCALE GENOMIC DNA]</scope>
    <source>
        <strain evidence="3">zdho120</strain>
    </source>
</reference>
<comment type="caution">
    <text evidence="2">The sequence shown here is derived from an EMBL/GenBank/DDBJ whole genome shotgun (WGS) entry which is preliminary data.</text>
</comment>
<dbReference type="Pfam" id="PF13456">
    <property type="entry name" value="RVT_3"/>
    <property type="match status" value="1"/>
</dbReference>
<keyword evidence="2" id="KW-0695">RNA-directed DNA polymerase</keyword>
<dbReference type="SUPFAM" id="SSF53098">
    <property type="entry name" value="Ribonuclease H-like"/>
    <property type="match status" value="1"/>
</dbReference>
<evidence type="ECO:0000313" key="2">
    <source>
        <dbReference type="EMBL" id="OWZ00987.1"/>
    </source>
</evidence>
<dbReference type="Gene3D" id="3.30.420.10">
    <property type="entry name" value="Ribonuclease H-like superfamily/Ribonuclease H"/>
    <property type="match status" value="1"/>
</dbReference>
<keyword evidence="2" id="KW-0808">Transferase</keyword>
<dbReference type="GO" id="GO:0004523">
    <property type="term" value="F:RNA-DNA hybrid ribonuclease activity"/>
    <property type="evidence" value="ECO:0007669"/>
    <property type="project" value="InterPro"/>
</dbReference>
<dbReference type="InterPro" id="IPR002156">
    <property type="entry name" value="RNaseH_domain"/>
</dbReference>
<protein>
    <submittedName>
        <fullName evidence="2">Reverse transcriptase</fullName>
    </submittedName>
</protein>
<organism evidence="2 3">
    <name type="scientific">Phytophthora megakarya</name>
    <dbReference type="NCBI Taxonomy" id="4795"/>
    <lineage>
        <taxon>Eukaryota</taxon>
        <taxon>Sar</taxon>
        <taxon>Stramenopiles</taxon>
        <taxon>Oomycota</taxon>
        <taxon>Peronosporomycetes</taxon>
        <taxon>Peronosporales</taxon>
        <taxon>Peronosporaceae</taxon>
        <taxon>Phytophthora</taxon>
    </lineage>
</organism>
<evidence type="ECO:0000313" key="3">
    <source>
        <dbReference type="Proteomes" id="UP000198211"/>
    </source>
</evidence>
<feature type="domain" description="RNase H type-1" evidence="1">
    <location>
        <begin position="123"/>
        <end position="238"/>
    </location>
</feature>
<proteinExistence type="predicted"/>
<name>A0A225V8B3_9STRA</name>
<keyword evidence="3" id="KW-1185">Reference proteome</keyword>
<dbReference type="InterPro" id="IPR012337">
    <property type="entry name" value="RNaseH-like_sf"/>
</dbReference>